<comment type="caution">
    <text evidence="5">The sequence shown here is derived from an EMBL/GenBank/DDBJ whole genome shotgun (WGS) entry which is preliminary data.</text>
</comment>
<dbReference type="AlphaFoldDB" id="A0A2P7EE21"/>
<dbReference type="PROSITE" id="PS51645">
    <property type="entry name" value="PHR_CRY_ALPHA_BETA"/>
    <property type="match status" value="1"/>
</dbReference>
<dbReference type="SUPFAM" id="SSF48173">
    <property type="entry name" value="Cryptochrome/photolyase FAD-binding domain"/>
    <property type="match status" value="1"/>
</dbReference>
<feature type="binding site" evidence="3">
    <location>
        <position position="212"/>
    </location>
    <ligand>
        <name>FAD</name>
        <dbReference type="ChEBI" id="CHEBI:57692"/>
    </ligand>
</feature>
<dbReference type="EMBL" id="PXVC01000031">
    <property type="protein sequence ID" value="PSI01444.1"/>
    <property type="molecule type" value="Genomic_DNA"/>
</dbReference>
<sequence length="471" mass="54228">MKGPLQVVWFKRDLRIADHKPLLEASRLGAVLPLYVVEPHYWQQSDCSGRQWQFCAESLLELRLSLARLGQPLVVRCGQVEQVLERAHHQFGIAGLWSHEETGNGFTYARDLRVAAWARRHSIRWHEFAQFGVIRGLKNRKGWARRWEGRMAEMLTPPPERLTPLEGIEIGEIPSTHGLGLEPDLLPRRQHGGSREAVQLLSSFLTERSRRYQADISSPITAAASCSRLSPHLSWGTLSLREVVQLTRKRRFCFADSPAERSWSRSLQRFDNRLHWHCHFIQKLESKPSLEYQELYSGRFVQRSSNEKRLKAWALGCTGLPFVDACMRSLIATGWLNFRMRAMLISVASYQLLLPWRESGMHLARLFIDYEPGIHWSQCQMQSGTTGNKTVRIYNPLKQGLDHDLSGNFIRRWLPELRRVPAVYLHQPWTMDPQTQDRVGCVIGSSYPKPIVSFAKPAKPLNPAQLNLFCL</sequence>
<dbReference type="PANTHER" id="PTHR11455:SF9">
    <property type="entry name" value="CRYPTOCHROME CIRCADIAN CLOCK 5 ISOFORM X1"/>
    <property type="match status" value="1"/>
</dbReference>
<dbReference type="SUPFAM" id="SSF52425">
    <property type="entry name" value="Cryptochrome/photolyase, N-terminal domain"/>
    <property type="match status" value="1"/>
</dbReference>
<dbReference type="Pfam" id="PF03441">
    <property type="entry name" value="FAD_binding_7"/>
    <property type="match status" value="1"/>
</dbReference>
<keyword evidence="6" id="KW-1185">Reference proteome</keyword>
<dbReference type="GO" id="GO:0003677">
    <property type="term" value="F:DNA binding"/>
    <property type="evidence" value="ECO:0007669"/>
    <property type="project" value="TreeGrafter"/>
</dbReference>
<dbReference type="STRING" id="1910958.BTM30_02020"/>
<feature type="domain" description="Photolyase/cryptochrome alpha/beta" evidence="4">
    <location>
        <begin position="4"/>
        <end position="133"/>
    </location>
</feature>
<dbReference type="Gene3D" id="1.25.40.80">
    <property type="match status" value="1"/>
</dbReference>
<dbReference type="InterPro" id="IPR014729">
    <property type="entry name" value="Rossmann-like_a/b/a_fold"/>
</dbReference>
<evidence type="ECO:0000313" key="5">
    <source>
        <dbReference type="EMBL" id="PSI01444.1"/>
    </source>
</evidence>
<proteinExistence type="predicted"/>
<dbReference type="RefSeq" id="WP_106500091.1">
    <property type="nucleotide sequence ID" value="NZ_PXVC01000031.1"/>
</dbReference>
<accession>A0A2P7EE21</accession>
<dbReference type="InterPro" id="IPR005101">
    <property type="entry name" value="Cryptochr/Photolyase_FAD-bd"/>
</dbReference>
<evidence type="ECO:0000313" key="6">
    <source>
        <dbReference type="Proteomes" id="UP000240206"/>
    </source>
</evidence>
<dbReference type="Gene3D" id="1.10.579.10">
    <property type="entry name" value="DNA Cyclobutane Dipyrimidine Photolyase, subunit A, domain 3"/>
    <property type="match status" value="1"/>
</dbReference>
<dbReference type="InterPro" id="IPR006050">
    <property type="entry name" value="DNA_photolyase_N"/>
</dbReference>
<dbReference type="Gene3D" id="3.40.50.620">
    <property type="entry name" value="HUPs"/>
    <property type="match status" value="1"/>
</dbReference>
<dbReference type="InterPro" id="IPR036134">
    <property type="entry name" value="Crypto/Photolyase_FAD-like_sf"/>
</dbReference>
<dbReference type="InterPro" id="IPR036155">
    <property type="entry name" value="Crypto/Photolyase_N_sf"/>
</dbReference>
<dbReference type="InterPro" id="IPR002081">
    <property type="entry name" value="Cryptochrome/DNA_photolyase_1"/>
</dbReference>
<dbReference type="GO" id="GO:0003904">
    <property type="term" value="F:deoxyribodipyrimidine photo-lyase activity"/>
    <property type="evidence" value="ECO:0007669"/>
    <property type="project" value="TreeGrafter"/>
</dbReference>
<evidence type="ECO:0000256" key="3">
    <source>
        <dbReference type="PIRSR" id="PIRSR602081-1"/>
    </source>
</evidence>
<organism evidence="5 6">
    <name type="scientific">Synechococcus lacustris str. Tous</name>
    <dbReference type="NCBI Taxonomy" id="1910958"/>
    <lineage>
        <taxon>Bacteria</taxon>
        <taxon>Bacillati</taxon>
        <taxon>Cyanobacteriota</taxon>
        <taxon>Cyanophyceae</taxon>
        <taxon>Synechococcales</taxon>
        <taxon>Synechococcaceae</taxon>
        <taxon>Synechococcus</taxon>
    </lineage>
</organism>
<keyword evidence="1 3" id="KW-0285">Flavoprotein</keyword>
<dbReference type="Pfam" id="PF00875">
    <property type="entry name" value="DNA_photolyase"/>
    <property type="match status" value="1"/>
</dbReference>
<reference evidence="6" key="1">
    <citation type="submission" date="2018-03" db="EMBL/GenBank/DDBJ databases">
        <title>Ecological and genomic features of two cosmopolitan and abundant freshwater picocyanobacteria.</title>
        <authorList>
            <person name="Cabello-Yeves P.J."/>
            <person name="Picazo A."/>
            <person name="Camacho A."/>
            <person name="Callieri C."/>
            <person name="Rosselli R."/>
            <person name="Roda-Garcia J."/>
            <person name="Coutinho F.H."/>
            <person name="Rodriguez-Valera F."/>
        </authorList>
    </citation>
    <scope>NUCLEOTIDE SEQUENCE [LARGE SCALE GENOMIC DNA]</scope>
    <source>
        <strain evidence="6">Tous</strain>
    </source>
</reference>
<evidence type="ECO:0000259" key="4">
    <source>
        <dbReference type="PROSITE" id="PS51645"/>
    </source>
</evidence>
<name>A0A2P7EE21_9SYNE</name>
<dbReference type="Proteomes" id="UP000240206">
    <property type="component" value="Unassembled WGS sequence"/>
</dbReference>
<dbReference type="PANTHER" id="PTHR11455">
    <property type="entry name" value="CRYPTOCHROME"/>
    <property type="match status" value="1"/>
</dbReference>
<dbReference type="GO" id="GO:0009416">
    <property type="term" value="P:response to light stimulus"/>
    <property type="evidence" value="ECO:0007669"/>
    <property type="project" value="TreeGrafter"/>
</dbReference>
<protein>
    <submittedName>
        <fullName evidence="5">Deoxyribodipyrimidine photolyase</fullName>
    </submittedName>
</protein>
<comment type="cofactor">
    <cofactor evidence="3">
        <name>FAD</name>
        <dbReference type="ChEBI" id="CHEBI:57692"/>
    </cofactor>
    <text evidence="3">Binds 1 FAD per subunit.</text>
</comment>
<feature type="binding site" evidence="3">
    <location>
        <position position="270"/>
    </location>
    <ligand>
        <name>FAD</name>
        <dbReference type="ChEBI" id="CHEBI:57692"/>
    </ligand>
</feature>
<gene>
    <name evidence="5" type="ORF">C7K08_07865</name>
</gene>
<dbReference type="GO" id="GO:0071949">
    <property type="term" value="F:FAD binding"/>
    <property type="evidence" value="ECO:0007669"/>
    <property type="project" value="TreeGrafter"/>
</dbReference>
<keyword evidence="2 3" id="KW-0274">FAD</keyword>
<evidence type="ECO:0000256" key="1">
    <source>
        <dbReference type="ARBA" id="ARBA00022630"/>
    </source>
</evidence>
<evidence type="ECO:0000256" key="2">
    <source>
        <dbReference type="ARBA" id="ARBA00022827"/>
    </source>
</evidence>